<keyword evidence="9" id="KW-1185">Reference proteome</keyword>
<dbReference type="GO" id="GO:0005886">
    <property type="term" value="C:plasma membrane"/>
    <property type="evidence" value="ECO:0007669"/>
    <property type="project" value="TreeGrafter"/>
</dbReference>
<feature type="domain" description="GtrA/DPMS transmembrane" evidence="7">
    <location>
        <begin position="31"/>
        <end position="145"/>
    </location>
</feature>
<dbReference type="RefSeq" id="WP_089224580.1">
    <property type="nucleotide sequence ID" value="NZ_FZOF01000007.1"/>
</dbReference>
<name>A0A239FZI1_9ACTN</name>
<gene>
    <name evidence="8" type="ORF">SAMN05216252_107125</name>
</gene>
<dbReference type="PANTHER" id="PTHR38459">
    <property type="entry name" value="PROPHAGE BACTOPRENOL-LINKED GLUCOSE TRANSLOCASE HOMOLOG"/>
    <property type="match status" value="1"/>
</dbReference>
<keyword evidence="8" id="KW-0808">Transferase</keyword>
<reference evidence="8 9" key="1">
    <citation type="submission" date="2017-06" db="EMBL/GenBank/DDBJ databases">
        <authorList>
            <person name="Kim H.J."/>
            <person name="Triplett B.A."/>
        </authorList>
    </citation>
    <scope>NUCLEOTIDE SEQUENCE [LARGE SCALE GENOMIC DNA]</scope>
    <source>
        <strain evidence="8 9">CGMCC 4.1858</strain>
    </source>
</reference>
<dbReference type="GO" id="GO:0016757">
    <property type="term" value="F:glycosyltransferase activity"/>
    <property type="evidence" value="ECO:0007669"/>
    <property type="project" value="UniProtKB-KW"/>
</dbReference>
<proteinExistence type="inferred from homology"/>
<evidence type="ECO:0000259" key="7">
    <source>
        <dbReference type="Pfam" id="PF04138"/>
    </source>
</evidence>
<keyword evidence="5 6" id="KW-0472">Membrane</keyword>
<dbReference type="Proteomes" id="UP000198280">
    <property type="component" value="Unassembled WGS sequence"/>
</dbReference>
<organism evidence="8 9">
    <name type="scientific">Actinacidiphila glaucinigra</name>
    <dbReference type="NCBI Taxonomy" id="235986"/>
    <lineage>
        <taxon>Bacteria</taxon>
        <taxon>Bacillati</taxon>
        <taxon>Actinomycetota</taxon>
        <taxon>Actinomycetes</taxon>
        <taxon>Kitasatosporales</taxon>
        <taxon>Streptomycetaceae</taxon>
        <taxon>Actinacidiphila</taxon>
    </lineage>
</organism>
<evidence type="ECO:0000313" key="8">
    <source>
        <dbReference type="EMBL" id="SNS61623.1"/>
    </source>
</evidence>
<evidence type="ECO:0000256" key="5">
    <source>
        <dbReference type="ARBA" id="ARBA00023136"/>
    </source>
</evidence>
<evidence type="ECO:0000256" key="3">
    <source>
        <dbReference type="ARBA" id="ARBA00022692"/>
    </source>
</evidence>
<dbReference type="AlphaFoldDB" id="A0A239FZI1"/>
<comment type="similarity">
    <text evidence="2">Belongs to the GtrA family.</text>
</comment>
<dbReference type="OrthoDB" id="5193094at2"/>
<evidence type="ECO:0000256" key="4">
    <source>
        <dbReference type="ARBA" id="ARBA00022989"/>
    </source>
</evidence>
<dbReference type="PANTHER" id="PTHR38459:SF1">
    <property type="entry name" value="PROPHAGE BACTOPRENOL-LINKED GLUCOSE TRANSLOCASE HOMOLOG"/>
    <property type="match status" value="1"/>
</dbReference>
<protein>
    <submittedName>
        <fullName evidence="8">Dolichol-phosphate mannosyltransferase</fullName>
    </submittedName>
</protein>
<feature type="transmembrane region" description="Helical" evidence="6">
    <location>
        <begin position="92"/>
        <end position="113"/>
    </location>
</feature>
<keyword evidence="3 6" id="KW-0812">Transmembrane</keyword>
<keyword evidence="4 6" id="KW-1133">Transmembrane helix</keyword>
<accession>A0A239FZI1</accession>
<sequence>MTATEAAGGADTAAEDPVRPGRREDLRQLIRYALVGGSGVALDLVSFLLLFNVLGLDEQVANVISTSLGITNNFVLNAIFTFDKRDRLFVRFLRFYAVGLTGIVLTYVLFHIFTGGLGIDANIVKAGSLPLVLATQFVLNRKWSFG</sequence>
<dbReference type="InterPro" id="IPR007267">
    <property type="entry name" value="GtrA_DPMS_TM"/>
</dbReference>
<dbReference type="Pfam" id="PF04138">
    <property type="entry name" value="GtrA_DPMS_TM"/>
    <property type="match status" value="1"/>
</dbReference>
<dbReference type="EMBL" id="FZOF01000007">
    <property type="protein sequence ID" value="SNS61623.1"/>
    <property type="molecule type" value="Genomic_DNA"/>
</dbReference>
<keyword evidence="8" id="KW-0328">Glycosyltransferase</keyword>
<evidence type="ECO:0000313" key="9">
    <source>
        <dbReference type="Proteomes" id="UP000198280"/>
    </source>
</evidence>
<evidence type="ECO:0000256" key="2">
    <source>
        <dbReference type="ARBA" id="ARBA00009399"/>
    </source>
</evidence>
<evidence type="ECO:0000256" key="1">
    <source>
        <dbReference type="ARBA" id="ARBA00004141"/>
    </source>
</evidence>
<feature type="transmembrane region" description="Helical" evidence="6">
    <location>
        <begin position="60"/>
        <end position="80"/>
    </location>
</feature>
<feature type="transmembrane region" description="Helical" evidence="6">
    <location>
        <begin position="29"/>
        <end position="54"/>
    </location>
</feature>
<evidence type="ECO:0000256" key="6">
    <source>
        <dbReference type="SAM" id="Phobius"/>
    </source>
</evidence>
<dbReference type="GO" id="GO:0000271">
    <property type="term" value="P:polysaccharide biosynthetic process"/>
    <property type="evidence" value="ECO:0007669"/>
    <property type="project" value="InterPro"/>
</dbReference>
<comment type="subcellular location">
    <subcellularLocation>
        <location evidence="1">Membrane</location>
        <topology evidence="1">Multi-pass membrane protein</topology>
    </subcellularLocation>
</comment>
<dbReference type="InterPro" id="IPR051401">
    <property type="entry name" value="GtrA_CellWall_Glycosyl"/>
</dbReference>